<reference evidence="3" key="1">
    <citation type="submission" date="2022-06" db="EMBL/GenBank/DDBJ databases">
        <title>New cyanobacteria of genus Symplocastrum in benthos of Lake Baikal.</title>
        <authorList>
            <person name="Sorokovikova E."/>
            <person name="Tikhonova I."/>
            <person name="Krasnopeev A."/>
            <person name="Evseev P."/>
            <person name="Gladkikh A."/>
            <person name="Belykh O."/>
        </authorList>
    </citation>
    <scope>NUCLEOTIDE SEQUENCE</scope>
    <source>
        <strain evidence="3">BBK-W-15</strain>
    </source>
</reference>
<evidence type="ECO:0000313" key="3">
    <source>
        <dbReference type="EMBL" id="MCP2729204.1"/>
    </source>
</evidence>
<dbReference type="AlphaFoldDB" id="A0AAE3GRX0"/>
<dbReference type="InterPro" id="IPR016024">
    <property type="entry name" value="ARM-type_fold"/>
</dbReference>
<dbReference type="GO" id="GO:0030089">
    <property type="term" value="C:phycobilisome"/>
    <property type="evidence" value="ECO:0007669"/>
    <property type="project" value="UniProtKB-KW"/>
</dbReference>
<dbReference type="PANTHER" id="PTHR12697">
    <property type="entry name" value="PBS LYASE HEAT-LIKE PROTEIN"/>
    <property type="match status" value="1"/>
</dbReference>
<dbReference type="SUPFAM" id="SSF48371">
    <property type="entry name" value="ARM repeat"/>
    <property type="match status" value="1"/>
</dbReference>
<evidence type="ECO:0000256" key="2">
    <source>
        <dbReference type="ARBA" id="ARBA00022738"/>
    </source>
</evidence>
<sequence>MDKLQTAIAELSNSNPDIRELALDKIGTLKPDNALEIIVPFLSDPDLEVRGTAACNLGDIGDIRTVSYLIESARQDPEERVRSEALSALENYRSPEILKCLIDEVYREKRARRPRQIVAQQLQYYNDEKAVDGLIILLLEDEDVYVRIFAADSLLVLNRPRLLEVWQEALEDESTYVIEIANKAIFQLQNSQELIETG</sequence>
<proteinExistence type="predicted"/>
<dbReference type="EMBL" id="JAMZMM010000099">
    <property type="protein sequence ID" value="MCP2729204.1"/>
    <property type="molecule type" value="Genomic_DNA"/>
</dbReference>
<evidence type="ECO:0000313" key="4">
    <source>
        <dbReference type="Proteomes" id="UP001204953"/>
    </source>
</evidence>
<name>A0AAE3GRX0_9CYAN</name>
<comment type="caution">
    <text evidence="3">The sequence shown here is derived from an EMBL/GenBank/DDBJ whole genome shotgun (WGS) entry which is preliminary data.</text>
</comment>
<evidence type="ECO:0000256" key="1">
    <source>
        <dbReference type="ARBA" id="ARBA00022549"/>
    </source>
</evidence>
<gene>
    <name evidence="3" type="ORF">NJ959_12125</name>
</gene>
<keyword evidence="1" id="KW-0042">Antenna complex</keyword>
<dbReference type="Gene3D" id="1.25.10.10">
    <property type="entry name" value="Leucine-rich Repeat Variant"/>
    <property type="match status" value="1"/>
</dbReference>
<dbReference type="Pfam" id="PF13646">
    <property type="entry name" value="HEAT_2"/>
    <property type="match status" value="1"/>
</dbReference>
<protein>
    <submittedName>
        <fullName evidence="3">HEAT repeat domain-containing protein</fullName>
    </submittedName>
</protein>
<dbReference type="GO" id="GO:0016491">
    <property type="term" value="F:oxidoreductase activity"/>
    <property type="evidence" value="ECO:0007669"/>
    <property type="project" value="TreeGrafter"/>
</dbReference>
<accession>A0AAE3GRX0</accession>
<keyword evidence="2" id="KW-0605">Phycobilisome</keyword>
<dbReference type="InterPro" id="IPR011989">
    <property type="entry name" value="ARM-like"/>
</dbReference>
<keyword evidence="4" id="KW-1185">Reference proteome</keyword>
<dbReference type="Proteomes" id="UP001204953">
    <property type="component" value="Unassembled WGS sequence"/>
</dbReference>
<dbReference type="PANTHER" id="PTHR12697:SF5">
    <property type="entry name" value="DEOXYHYPUSINE HYDROXYLASE"/>
    <property type="match status" value="1"/>
</dbReference>
<organism evidence="3 4">
    <name type="scientific">Limnofasciculus baicalensis BBK-W-15</name>
    <dbReference type="NCBI Taxonomy" id="2699891"/>
    <lineage>
        <taxon>Bacteria</taxon>
        <taxon>Bacillati</taxon>
        <taxon>Cyanobacteriota</taxon>
        <taxon>Cyanophyceae</taxon>
        <taxon>Coleofasciculales</taxon>
        <taxon>Coleofasciculaceae</taxon>
        <taxon>Limnofasciculus</taxon>
        <taxon>Limnofasciculus baicalensis</taxon>
    </lineage>
</organism>